<evidence type="ECO:0000256" key="3">
    <source>
        <dbReference type="ARBA" id="ARBA00023163"/>
    </source>
</evidence>
<dbReference type="PRINTS" id="PR00455">
    <property type="entry name" value="HTHTETR"/>
</dbReference>
<dbReference type="PROSITE" id="PS01081">
    <property type="entry name" value="HTH_TETR_1"/>
    <property type="match status" value="1"/>
</dbReference>
<evidence type="ECO:0000259" key="6">
    <source>
        <dbReference type="PROSITE" id="PS50977"/>
    </source>
</evidence>
<dbReference type="InterPro" id="IPR023772">
    <property type="entry name" value="DNA-bd_HTH_TetR-type_CS"/>
</dbReference>
<keyword evidence="3" id="KW-0804">Transcription</keyword>
<name>A0A0C2CVG0_9BACT</name>
<proteinExistence type="predicted"/>
<accession>A0A0C2CVG0</accession>
<evidence type="ECO:0000313" key="7">
    <source>
        <dbReference type="EMBL" id="KIG15091.1"/>
    </source>
</evidence>
<keyword evidence="2 4" id="KW-0238">DNA-binding</keyword>
<evidence type="ECO:0000256" key="2">
    <source>
        <dbReference type="ARBA" id="ARBA00023125"/>
    </source>
</evidence>
<dbReference type="AlphaFoldDB" id="A0A0C2CVG0"/>
<comment type="caution">
    <text evidence="7">The sequence shown here is derived from an EMBL/GenBank/DDBJ whole genome shotgun (WGS) entry which is preliminary data.</text>
</comment>
<feature type="DNA-binding region" description="H-T-H motif" evidence="4">
    <location>
        <begin position="47"/>
        <end position="66"/>
    </location>
</feature>
<sequence>MAKDPKTSTEEPVGEARLGRKRDPSRDADILDATLDVLAEVGLNGFTMDLVAARARAGKGTIYRRWSSKGELIVDAVGHMKRAQVDLERLPDTGTLRADLLALYKPEPVELGERKLRIMASLAAMMSSENEALATAANAAIVEPWASAHHRLMSRARDRGEISRAADIDTLSQIVASMAAYRALVQRKPFELEFLVTMVDKVLLPALKYEPTHAELSAGS</sequence>
<dbReference type="InterPro" id="IPR050109">
    <property type="entry name" value="HTH-type_TetR-like_transc_reg"/>
</dbReference>
<dbReference type="SUPFAM" id="SSF46689">
    <property type="entry name" value="Homeodomain-like"/>
    <property type="match status" value="1"/>
</dbReference>
<dbReference type="EMBL" id="JMCC02000061">
    <property type="protein sequence ID" value="KIG15091.1"/>
    <property type="molecule type" value="Genomic_DNA"/>
</dbReference>
<dbReference type="PANTHER" id="PTHR30055:SF148">
    <property type="entry name" value="TETR-FAMILY TRANSCRIPTIONAL REGULATOR"/>
    <property type="match status" value="1"/>
</dbReference>
<dbReference type="Pfam" id="PF16859">
    <property type="entry name" value="TetR_C_11"/>
    <property type="match status" value="1"/>
</dbReference>
<keyword evidence="1" id="KW-0805">Transcription regulation</keyword>
<dbReference type="Proteomes" id="UP000031599">
    <property type="component" value="Unassembled WGS sequence"/>
</dbReference>
<organism evidence="7 8">
    <name type="scientific">Enhygromyxa salina</name>
    <dbReference type="NCBI Taxonomy" id="215803"/>
    <lineage>
        <taxon>Bacteria</taxon>
        <taxon>Pseudomonadati</taxon>
        <taxon>Myxococcota</taxon>
        <taxon>Polyangia</taxon>
        <taxon>Nannocystales</taxon>
        <taxon>Nannocystaceae</taxon>
        <taxon>Enhygromyxa</taxon>
    </lineage>
</organism>
<dbReference type="InterPro" id="IPR001647">
    <property type="entry name" value="HTH_TetR"/>
</dbReference>
<dbReference type="GO" id="GO:0000976">
    <property type="term" value="F:transcription cis-regulatory region binding"/>
    <property type="evidence" value="ECO:0007669"/>
    <property type="project" value="TreeGrafter"/>
</dbReference>
<gene>
    <name evidence="7" type="ORF">DB30_06123</name>
</gene>
<feature type="domain" description="HTH tetR-type" evidence="6">
    <location>
        <begin position="24"/>
        <end position="84"/>
    </location>
</feature>
<dbReference type="RefSeq" id="WP_052552524.1">
    <property type="nucleotide sequence ID" value="NZ_JMCC02000061.1"/>
</dbReference>
<dbReference type="SUPFAM" id="SSF48498">
    <property type="entry name" value="Tetracyclin repressor-like, C-terminal domain"/>
    <property type="match status" value="1"/>
</dbReference>
<feature type="region of interest" description="Disordered" evidence="5">
    <location>
        <begin position="1"/>
        <end position="23"/>
    </location>
</feature>
<dbReference type="InterPro" id="IPR036271">
    <property type="entry name" value="Tet_transcr_reg_TetR-rel_C_sf"/>
</dbReference>
<dbReference type="Pfam" id="PF00440">
    <property type="entry name" value="TetR_N"/>
    <property type="match status" value="1"/>
</dbReference>
<dbReference type="InterPro" id="IPR009057">
    <property type="entry name" value="Homeodomain-like_sf"/>
</dbReference>
<dbReference type="PANTHER" id="PTHR30055">
    <property type="entry name" value="HTH-TYPE TRANSCRIPTIONAL REGULATOR RUTR"/>
    <property type="match status" value="1"/>
</dbReference>
<dbReference type="Gene3D" id="1.10.357.10">
    <property type="entry name" value="Tetracycline Repressor, domain 2"/>
    <property type="match status" value="1"/>
</dbReference>
<evidence type="ECO:0000313" key="8">
    <source>
        <dbReference type="Proteomes" id="UP000031599"/>
    </source>
</evidence>
<evidence type="ECO:0000256" key="1">
    <source>
        <dbReference type="ARBA" id="ARBA00023015"/>
    </source>
</evidence>
<protein>
    <submittedName>
        <fullName evidence="7">Transcriptional regulator, TetR family protein</fullName>
    </submittedName>
</protein>
<dbReference type="GO" id="GO:0003700">
    <property type="term" value="F:DNA-binding transcription factor activity"/>
    <property type="evidence" value="ECO:0007669"/>
    <property type="project" value="TreeGrafter"/>
</dbReference>
<dbReference type="InterPro" id="IPR011075">
    <property type="entry name" value="TetR_C"/>
</dbReference>
<dbReference type="PROSITE" id="PS50977">
    <property type="entry name" value="HTH_TETR_2"/>
    <property type="match status" value="1"/>
</dbReference>
<reference evidence="7 8" key="1">
    <citation type="submission" date="2014-12" db="EMBL/GenBank/DDBJ databases">
        <title>Genome assembly of Enhygromyxa salina DSM 15201.</title>
        <authorList>
            <person name="Sharma G."/>
            <person name="Subramanian S."/>
        </authorList>
    </citation>
    <scope>NUCLEOTIDE SEQUENCE [LARGE SCALE GENOMIC DNA]</scope>
    <source>
        <strain evidence="7 8">DSM 15201</strain>
    </source>
</reference>
<dbReference type="Gene3D" id="1.10.10.60">
    <property type="entry name" value="Homeodomain-like"/>
    <property type="match status" value="1"/>
</dbReference>
<evidence type="ECO:0000256" key="5">
    <source>
        <dbReference type="SAM" id="MobiDB-lite"/>
    </source>
</evidence>
<evidence type="ECO:0000256" key="4">
    <source>
        <dbReference type="PROSITE-ProRule" id="PRU00335"/>
    </source>
</evidence>